<accession>A0A4Y7JYQ2</accession>
<organism evidence="1 2">
    <name type="scientific">Papaver somniferum</name>
    <name type="common">Opium poppy</name>
    <dbReference type="NCBI Taxonomy" id="3469"/>
    <lineage>
        <taxon>Eukaryota</taxon>
        <taxon>Viridiplantae</taxon>
        <taxon>Streptophyta</taxon>
        <taxon>Embryophyta</taxon>
        <taxon>Tracheophyta</taxon>
        <taxon>Spermatophyta</taxon>
        <taxon>Magnoliopsida</taxon>
        <taxon>Ranunculales</taxon>
        <taxon>Papaveraceae</taxon>
        <taxon>Papaveroideae</taxon>
        <taxon>Papaver</taxon>
    </lineage>
</organism>
<proteinExistence type="predicted"/>
<dbReference type="Proteomes" id="UP000316621">
    <property type="component" value="Chromosome 6"/>
</dbReference>
<gene>
    <name evidence="1" type="ORF">C5167_008811</name>
</gene>
<dbReference type="EMBL" id="CM010720">
    <property type="protein sequence ID" value="RZC65121.1"/>
    <property type="molecule type" value="Genomic_DNA"/>
</dbReference>
<evidence type="ECO:0000313" key="2">
    <source>
        <dbReference type="Proteomes" id="UP000316621"/>
    </source>
</evidence>
<dbReference type="AlphaFoldDB" id="A0A4Y7JYQ2"/>
<reference evidence="1 2" key="1">
    <citation type="journal article" date="2018" name="Science">
        <title>The opium poppy genome and morphinan production.</title>
        <authorList>
            <person name="Guo L."/>
            <person name="Winzer T."/>
            <person name="Yang X."/>
            <person name="Li Y."/>
            <person name="Ning Z."/>
            <person name="He Z."/>
            <person name="Teodor R."/>
            <person name="Lu Y."/>
            <person name="Bowser T.A."/>
            <person name="Graham I.A."/>
            <person name="Ye K."/>
        </authorList>
    </citation>
    <scope>NUCLEOTIDE SEQUENCE [LARGE SCALE GENOMIC DNA]</scope>
    <source>
        <strain evidence="2">cv. HN1</strain>
        <tissue evidence="1">Leaves</tissue>
    </source>
</reference>
<evidence type="ECO:0000313" key="1">
    <source>
        <dbReference type="EMBL" id="RZC65121.1"/>
    </source>
</evidence>
<dbReference type="Gramene" id="RZC65121">
    <property type="protein sequence ID" value="RZC65121"/>
    <property type="gene ID" value="C5167_008811"/>
</dbReference>
<protein>
    <submittedName>
        <fullName evidence="1">Uncharacterized protein</fullName>
    </submittedName>
</protein>
<name>A0A4Y7JYQ2_PAPSO</name>
<keyword evidence="2" id="KW-1185">Reference proteome</keyword>
<sequence length="71" mass="8017">MDQNGVVENSKVRSFLASVNAYSSSFHAFDSYAAELLLDSYLHPVIGRSMIKCEWVVEHLIDEAKDSIRLI</sequence>